<dbReference type="CDD" id="cd02440">
    <property type="entry name" value="AdoMet_MTases"/>
    <property type="match status" value="1"/>
</dbReference>
<sequence length="294" mass="30586">MSGTASGTASGTDAALAEGMTQTAARPRPHTVAARPARLPTQIRPADRHGPAEPGEAWTDDPYAHALRTGRGPLYLRRLSPPARPGNAGGEGDLLPLDVERWCVAPDAADTGILHRCSGPVLDVGCGPGRLVAALAARGVRALGVDVSPAAVAGTRQRGGAAVRRSVFDRLPGEGHWSTALLMDGNVGIGGDPIALLVRLRAVVAPGGRLLAEAVPHDVDERLTVRVEDAHGRHGRPFPWARLGTTALLRAADAAGWVLTGRWTAEGRPFVELHSPKPGHRDEHPTAAGGPTHP</sequence>
<feature type="compositionally biased region" description="Basic and acidic residues" evidence="1">
    <location>
        <begin position="270"/>
        <end position="285"/>
    </location>
</feature>
<dbReference type="SUPFAM" id="SSF53335">
    <property type="entry name" value="S-adenosyl-L-methionine-dependent methyltransferases"/>
    <property type="match status" value="1"/>
</dbReference>
<keyword evidence="4" id="KW-1185">Reference proteome</keyword>
<feature type="region of interest" description="Disordered" evidence="1">
    <location>
        <begin position="270"/>
        <end position="294"/>
    </location>
</feature>
<keyword evidence="3" id="KW-0489">Methyltransferase</keyword>
<evidence type="ECO:0000256" key="1">
    <source>
        <dbReference type="SAM" id="MobiDB-lite"/>
    </source>
</evidence>
<dbReference type="InterPro" id="IPR029063">
    <property type="entry name" value="SAM-dependent_MTases_sf"/>
</dbReference>
<evidence type="ECO:0000313" key="4">
    <source>
        <dbReference type="Proteomes" id="UP001501532"/>
    </source>
</evidence>
<gene>
    <name evidence="3" type="ORF">GCM10010448_21670</name>
</gene>
<feature type="region of interest" description="Disordered" evidence="1">
    <location>
        <begin position="19"/>
        <end position="64"/>
    </location>
</feature>
<keyword evidence="3" id="KW-0808">Transferase</keyword>
<name>A0ABP6LF98_9ACTN</name>
<dbReference type="Gene3D" id="3.40.50.150">
    <property type="entry name" value="Vaccinia Virus protein VP39"/>
    <property type="match status" value="1"/>
</dbReference>
<organism evidence="3 4">
    <name type="scientific">Streptomyces glomeratus</name>
    <dbReference type="NCBI Taxonomy" id="284452"/>
    <lineage>
        <taxon>Bacteria</taxon>
        <taxon>Bacillati</taxon>
        <taxon>Actinomycetota</taxon>
        <taxon>Actinomycetes</taxon>
        <taxon>Kitasatosporales</taxon>
        <taxon>Streptomycetaceae</taxon>
        <taxon>Streptomyces</taxon>
    </lineage>
</organism>
<protein>
    <submittedName>
        <fullName evidence="3">Class I SAM-dependent methyltransferase</fullName>
    </submittedName>
</protein>
<dbReference type="Pfam" id="PF13649">
    <property type="entry name" value="Methyltransf_25"/>
    <property type="match status" value="1"/>
</dbReference>
<reference evidence="4" key="1">
    <citation type="journal article" date="2019" name="Int. J. Syst. Evol. Microbiol.">
        <title>The Global Catalogue of Microorganisms (GCM) 10K type strain sequencing project: providing services to taxonomists for standard genome sequencing and annotation.</title>
        <authorList>
            <consortium name="The Broad Institute Genomics Platform"/>
            <consortium name="The Broad Institute Genome Sequencing Center for Infectious Disease"/>
            <person name="Wu L."/>
            <person name="Ma J."/>
        </authorList>
    </citation>
    <scope>NUCLEOTIDE SEQUENCE [LARGE SCALE GENOMIC DNA]</scope>
    <source>
        <strain evidence="4">JCM 9091</strain>
    </source>
</reference>
<dbReference type="GO" id="GO:0008168">
    <property type="term" value="F:methyltransferase activity"/>
    <property type="evidence" value="ECO:0007669"/>
    <property type="project" value="UniProtKB-KW"/>
</dbReference>
<proteinExistence type="predicted"/>
<evidence type="ECO:0000259" key="2">
    <source>
        <dbReference type="Pfam" id="PF13649"/>
    </source>
</evidence>
<dbReference type="EMBL" id="BAAAUF010000017">
    <property type="protein sequence ID" value="GAA3038931.1"/>
    <property type="molecule type" value="Genomic_DNA"/>
</dbReference>
<feature type="domain" description="Methyltransferase" evidence="2">
    <location>
        <begin position="121"/>
        <end position="208"/>
    </location>
</feature>
<dbReference type="Proteomes" id="UP001501532">
    <property type="component" value="Unassembled WGS sequence"/>
</dbReference>
<comment type="caution">
    <text evidence="3">The sequence shown here is derived from an EMBL/GenBank/DDBJ whole genome shotgun (WGS) entry which is preliminary data.</text>
</comment>
<accession>A0ABP6LF98</accession>
<dbReference type="GO" id="GO:0032259">
    <property type="term" value="P:methylation"/>
    <property type="evidence" value="ECO:0007669"/>
    <property type="project" value="UniProtKB-KW"/>
</dbReference>
<dbReference type="InterPro" id="IPR041698">
    <property type="entry name" value="Methyltransf_25"/>
</dbReference>
<evidence type="ECO:0000313" key="3">
    <source>
        <dbReference type="EMBL" id="GAA3038931.1"/>
    </source>
</evidence>